<reference evidence="2" key="2">
    <citation type="submission" date="2015-01" db="EMBL/GenBank/DDBJ databases">
        <title>Evolutionary Origins and Diversification of the Mycorrhizal Mutualists.</title>
        <authorList>
            <consortium name="DOE Joint Genome Institute"/>
            <consortium name="Mycorrhizal Genomics Consortium"/>
            <person name="Kohler A."/>
            <person name="Kuo A."/>
            <person name="Nagy L.G."/>
            <person name="Floudas D."/>
            <person name="Copeland A."/>
            <person name="Barry K.W."/>
            <person name="Cichocki N."/>
            <person name="Veneault-Fourrey C."/>
            <person name="LaButti K."/>
            <person name="Lindquist E.A."/>
            <person name="Lipzen A."/>
            <person name="Lundell T."/>
            <person name="Morin E."/>
            <person name="Murat C."/>
            <person name="Riley R."/>
            <person name="Ohm R."/>
            <person name="Sun H."/>
            <person name="Tunlid A."/>
            <person name="Henrissat B."/>
            <person name="Grigoriev I.V."/>
            <person name="Hibbett D.S."/>
            <person name="Martin F."/>
        </authorList>
    </citation>
    <scope>NUCLEOTIDE SEQUENCE [LARGE SCALE GENOMIC DNA]</scope>
    <source>
        <strain evidence="2">F 1598</strain>
    </source>
</reference>
<dbReference type="HOGENOM" id="CLU_839670_0_0_1"/>
<evidence type="ECO:0000313" key="2">
    <source>
        <dbReference type="Proteomes" id="UP000054166"/>
    </source>
</evidence>
<dbReference type="AlphaFoldDB" id="A0A0C3FZM0"/>
<proteinExistence type="predicted"/>
<sequence>MCPLYYPLDPYKRMIFTLYPEQQSPAYNIHEYTAQDAELLFSTISPPATEIRSLELPVCLPQTTSSFDAPSEIAMTASPPLRIVDLFGYAAGPNPWILMAYLLADNIEGLQDNRSIYSSTQTPPSWNLAVRLMRTCEMRRFIGIDSPSAKTSAVSGFAKTSLEAVRNIPVIRRFAGRTAGGIAVNANGILQPVFDTSLSHSTERQQAELEGYTLPVVLDVPGPLDVTGHMPAVSSRPDNSSWHNATTNTMDHGPWTGSSSGLSSNIAQAPSVDGEMASNAGRRSYAGPAAQLIMASSSGLKIMNNPLSDDELMAFIIHKTANLHALSVLVM</sequence>
<evidence type="ECO:0000313" key="1">
    <source>
        <dbReference type="EMBL" id="KIM83656.1"/>
    </source>
</evidence>
<keyword evidence="2" id="KW-1185">Reference proteome</keyword>
<dbReference type="OrthoDB" id="3068835at2759"/>
<reference evidence="1 2" key="1">
    <citation type="submission" date="2014-04" db="EMBL/GenBank/DDBJ databases">
        <authorList>
            <consortium name="DOE Joint Genome Institute"/>
            <person name="Kuo A."/>
            <person name="Tarkka M."/>
            <person name="Buscot F."/>
            <person name="Kohler A."/>
            <person name="Nagy L.G."/>
            <person name="Floudas D."/>
            <person name="Copeland A."/>
            <person name="Barry K.W."/>
            <person name="Cichocki N."/>
            <person name="Veneault-Fourrey C."/>
            <person name="LaButti K."/>
            <person name="Lindquist E.A."/>
            <person name="Lipzen A."/>
            <person name="Lundell T."/>
            <person name="Morin E."/>
            <person name="Murat C."/>
            <person name="Sun H."/>
            <person name="Tunlid A."/>
            <person name="Henrissat B."/>
            <person name="Grigoriev I.V."/>
            <person name="Hibbett D.S."/>
            <person name="Martin F."/>
            <person name="Nordberg H.P."/>
            <person name="Cantor M.N."/>
            <person name="Hua S.X."/>
        </authorList>
    </citation>
    <scope>NUCLEOTIDE SEQUENCE [LARGE SCALE GENOMIC DNA]</scope>
    <source>
        <strain evidence="1 2">F 1598</strain>
    </source>
</reference>
<organism evidence="1 2">
    <name type="scientific">Piloderma croceum (strain F 1598)</name>
    <dbReference type="NCBI Taxonomy" id="765440"/>
    <lineage>
        <taxon>Eukaryota</taxon>
        <taxon>Fungi</taxon>
        <taxon>Dikarya</taxon>
        <taxon>Basidiomycota</taxon>
        <taxon>Agaricomycotina</taxon>
        <taxon>Agaricomycetes</taxon>
        <taxon>Agaricomycetidae</taxon>
        <taxon>Atheliales</taxon>
        <taxon>Atheliaceae</taxon>
        <taxon>Piloderma</taxon>
    </lineage>
</organism>
<gene>
    <name evidence="1" type="ORF">PILCRDRAFT_7067</name>
</gene>
<dbReference type="EMBL" id="KN832990">
    <property type="protein sequence ID" value="KIM83656.1"/>
    <property type="molecule type" value="Genomic_DNA"/>
</dbReference>
<name>A0A0C3FZM0_PILCF</name>
<accession>A0A0C3FZM0</accession>
<protein>
    <submittedName>
        <fullName evidence="1">Uncharacterized protein</fullName>
    </submittedName>
</protein>
<dbReference type="InParanoid" id="A0A0C3FZM0"/>
<dbReference type="Proteomes" id="UP000054166">
    <property type="component" value="Unassembled WGS sequence"/>
</dbReference>